<dbReference type="InterPro" id="IPR037175">
    <property type="entry name" value="KFase_sf"/>
</dbReference>
<comment type="caution">
    <text evidence="2">The sequence shown here is derived from an EMBL/GenBank/DDBJ whole genome shotgun (WGS) entry which is preliminary data.</text>
</comment>
<dbReference type="AlphaFoldDB" id="A0A9D1CJH3"/>
<evidence type="ECO:0000313" key="3">
    <source>
        <dbReference type="Proteomes" id="UP000886819"/>
    </source>
</evidence>
<gene>
    <name evidence="2" type="ORF">IAA66_03540</name>
</gene>
<dbReference type="SUPFAM" id="SSF102198">
    <property type="entry name" value="Putative cyclase"/>
    <property type="match status" value="1"/>
</dbReference>
<dbReference type="SUPFAM" id="SSF55729">
    <property type="entry name" value="Acyl-CoA N-acyltransferases (Nat)"/>
    <property type="match status" value="1"/>
</dbReference>
<dbReference type="GO" id="GO:0019441">
    <property type="term" value="P:L-tryptophan catabolic process to kynurenine"/>
    <property type="evidence" value="ECO:0007669"/>
    <property type="project" value="InterPro"/>
</dbReference>
<dbReference type="Pfam" id="PF04199">
    <property type="entry name" value="Cyclase"/>
    <property type="match status" value="1"/>
</dbReference>
<reference evidence="2" key="1">
    <citation type="submission" date="2020-10" db="EMBL/GenBank/DDBJ databases">
        <authorList>
            <person name="Gilroy R."/>
        </authorList>
    </citation>
    <scope>NUCLEOTIDE SEQUENCE</scope>
    <source>
        <strain evidence="2">ChiHile30-977</strain>
    </source>
</reference>
<dbReference type="Proteomes" id="UP000886819">
    <property type="component" value="Unassembled WGS sequence"/>
</dbReference>
<dbReference type="PANTHER" id="PTHR31118">
    <property type="entry name" value="CYCLASE-LIKE PROTEIN 2"/>
    <property type="match status" value="1"/>
</dbReference>
<reference evidence="2" key="2">
    <citation type="journal article" date="2021" name="PeerJ">
        <title>Extensive microbial diversity within the chicken gut microbiome revealed by metagenomics and culture.</title>
        <authorList>
            <person name="Gilroy R."/>
            <person name="Ravi A."/>
            <person name="Getino M."/>
            <person name="Pursley I."/>
            <person name="Horton D.L."/>
            <person name="Alikhan N.F."/>
            <person name="Baker D."/>
            <person name="Gharbi K."/>
            <person name="Hall N."/>
            <person name="Watson M."/>
            <person name="Adriaenssens E.M."/>
            <person name="Foster-Nyarko E."/>
            <person name="Jarju S."/>
            <person name="Secka A."/>
            <person name="Antonio M."/>
            <person name="Oren A."/>
            <person name="Chaudhuri R.R."/>
            <person name="La Ragione R."/>
            <person name="Hildebrand F."/>
            <person name="Pallen M.J."/>
        </authorList>
    </citation>
    <scope>NUCLEOTIDE SEQUENCE</scope>
    <source>
        <strain evidence="2">ChiHile30-977</strain>
    </source>
</reference>
<dbReference type="PANTHER" id="PTHR31118:SF12">
    <property type="entry name" value="CYCLASE-LIKE PROTEIN 2"/>
    <property type="match status" value="1"/>
</dbReference>
<dbReference type="GO" id="GO:0016747">
    <property type="term" value="F:acyltransferase activity, transferring groups other than amino-acyl groups"/>
    <property type="evidence" value="ECO:0007669"/>
    <property type="project" value="InterPro"/>
</dbReference>
<dbReference type="Pfam" id="PF00583">
    <property type="entry name" value="Acetyltransf_1"/>
    <property type="match status" value="1"/>
</dbReference>
<accession>A0A9D1CJH3</accession>
<dbReference type="GO" id="GO:0004061">
    <property type="term" value="F:arylformamidase activity"/>
    <property type="evidence" value="ECO:0007669"/>
    <property type="project" value="InterPro"/>
</dbReference>
<sequence length="335" mass="37404">MRFGTRSLEEQECAAAAHWYGENACKMQGIPCRETARAHVRALCSEDGALCGVFCWGPAARAQEAWDAWEEEPETLDISACLRPDLTGHGWGYRAMRTAMRWLQGKTGARVFRVAVPASDARAQQVWRRLDFEPAAAHGSWLLMRLDATPWKDATRPLQEGMAVYPGDPPFSRRLFQRQAEDGWNASAIALSCHTGTHIDAPAHVGLAGTVEDIAPERLNGMVQLLDWDGQRWNNICAGRLLLRLHEKSLTPADARRLLALGVEWLGVDALTLDRGETSWETHRILLRAGVVVLENAAIEKGFEEGWYHMRCLPLLLPGSDGAPVRLLLRRETKR</sequence>
<name>A0A9D1CJH3_9FIRM</name>
<dbReference type="EMBL" id="DVFI01000050">
    <property type="protein sequence ID" value="HIQ62644.1"/>
    <property type="molecule type" value="Genomic_DNA"/>
</dbReference>
<dbReference type="InterPro" id="IPR016181">
    <property type="entry name" value="Acyl_CoA_acyltransferase"/>
</dbReference>
<organism evidence="2 3">
    <name type="scientific">Candidatus Avichristensenella intestinipullorum</name>
    <dbReference type="NCBI Taxonomy" id="2840693"/>
    <lineage>
        <taxon>Bacteria</taxon>
        <taxon>Bacillati</taxon>
        <taxon>Bacillota</taxon>
        <taxon>Clostridia</taxon>
        <taxon>Candidatus Avichristensenella</taxon>
    </lineage>
</organism>
<dbReference type="Gene3D" id="3.50.30.50">
    <property type="entry name" value="Putative cyclase"/>
    <property type="match status" value="1"/>
</dbReference>
<evidence type="ECO:0000313" key="2">
    <source>
        <dbReference type="EMBL" id="HIQ62644.1"/>
    </source>
</evidence>
<proteinExistence type="predicted"/>
<feature type="domain" description="N-acetyltransferase" evidence="1">
    <location>
        <begin position="44"/>
        <end position="132"/>
    </location>
</feature>
<dbReference type="InterPro" id="IPR000182">
    <property type="entry name" value="GNAT_dom"/>
</dbReference>
<dbReference type="Gene3D" id="3.40.630.30">
    <property type="match status" value="1"/>
</dbReference>
<dbReference type="InterPro" id="IPR007325">
    <property type="entry name" value="KFase/CYL"/>
</dbReference>
<evidence type="ECO:0000259" key="1">
    <source>
        <dbReference type="Pfam" id="PF00583"/>
    </source>
</evidence>
<protein>
    <submittedName>
        <fullName evidence="2">Cyclase family protein</fullName>
    </submittedName>
</protein>